<evidence type="ECO:0000313" key="8">
    <source>
        <dbReference type="EMBL" id="RTR33163.1"/>
    </source>
</evidence>
<evidence type="ECO:0000256" key="2">
    <source>
        <dbReference type="ARBA" id="ARBA00022448"/>
    </source>
</evidence>
<keyword evidence="9" id="KW-1185">Reference proteome</keyword>
<dbReference type="PROSITE" id="PS51093">
    <property type="entry name" value="PTS_EIIA_TYPE_1"/>
    <property type="match status" value="1"/>
</dbReference>
<keyword evidence="3 8" id="KW-0762">Sugar transport</keyword>
<dbReference type="PROSITE" id="PS00371">
    <property type="entry name" value="PTS_EIIA_TYPE_1_HIS"/>
    <property type="match status" value="1"/>
</dbReference>
<dbReference type="AlphaFoldDB" id="A0A3S0LE11"/>
<dbReference type="RefSeq" id="WP_126408339.1">
    <property type="nucleotide sequence ID" value="NZ_RXNT01000005.1"/>
</dbReference>
<keyword evidence="2" id="KW-0813">Transport</keyword>
<keyword evidence="4" id="KW-0808">Transferase</keyword>
<sequence length="162" mass="17162">MLSKLFGKKNNKVTIFSPVDGEIVPLSEVPDPVFAEKMMGDGVAIKPANGTVVSPIEGKVVQIFPTKHAVGLETKSGVEILIHIGLETVGMEGEGFEAHVEAGATVKPGDKLITFDQALVNEKAKSDVIPVIITNTAQMKMIEKVGAKSVRAGQDEVLSIEV</sequence>
<dbReference type="Proteomes" id="UP000271374">
    <property type="component" value="Unassembled WGS sequence"/>
</dbReference>
<comment type="caution">
    <text evidence="8">The sequence shown here is derived from an EMBL/GenBank/DDBJ whole genome shotgun (WGS) entry which is preliminary data.</text>
</comment>
<evidence type="ECO:0000313" key="9">
    <source>
        <dbReference type="Proteomes" id="UP000271374"/>
    </source>
</evidence>
<evidence type="ECO:0000256" key="3">
    <source>
        <dbReference type="ARBA" id="ARBA00022597"/>
    </source>
</evidence>
<dbReference type="PANTHER" id="PTHR45008:SF1">
    <property type="entry name" value="PTS SYSTEM GLUCOSE-SPECIFIC EIIA COMPONENT"/>
    <property type="match status" value="1"/>
</dbReference>
<dbReference type="InterPro" id="IPR001127">
    <property type="entry name" value="PTS_EIIA_1_perm"/>
</dbReference>
<keyword evidence="5" id="KW-0598">Phosphotransferase system</keyword>
<keyword evidence="6" id="KW-0418">Kinase</keyword>
<evidence type="ECO:0000259" key="7">
    <source>
        <dbReference type="PROSITE" id="PS51093"/>
    </source>
</evidence>
<dbReference type="GO" id="GO:0009401">
    <property type="term" value="P:phosphoenolpyruvate-dependent sugar phosphotransferase system"/>
    <property type="evidence" value="ECO:0007669"/>
    <property type="project" value="UniProtKB-KW"/>
</dbReference>
<dbReference type="OrthoDB" id="92465at2"/>
<evidence type="ECO:0000256" key="4">
    <source>
        <dbReference type="ARBA" id="ARBA00022679"/>
    </source>
</evidence>
<dbReference type="InterPro" id="IPR011055">
    <property type="entry name" value="Dup_hybrid_motif"/>
</dbReference>
<dbReference type="GO" id="GO:0005737">
    <property type="term" value="C:cytoplasm"/>
    <property type="evidence" value="ECO:0007669"/>
    <property type="project" value="UniProtKB-SubCell"/>
</dbReference>
<comment type="subcellular location">
    <subcellularLocation>
        <location evidence="1">Cytoplasm</location>
    </subcellularLocation>
</comment>
<protein>
    <submittedName>
        <fullName evidence="8">PTS glucose transporter subunit IIA</fullName>
    </submittedName>
</protein>
<gene>
    <name evidence="8" type="ORF">EKG37_08820</name>
</gene>
<feature type="domain" description="PTS EIIA type-1" evidence="7">
    <location>
        <begin position="31"/>
        <end position="135"/>
    </location>
</feature>
<evidence type="ECO:0000256" key="6">
    <source>
        <dbReference type="ARBA" id="ARBA00022777"/>
    </source>
</evidence>
<dbReference type="InterPro" id="IPR050890">
    <property type="entry name" value="PTS_EIIA_component"/>
</dbReference>
<dbReference type="GO" id="GO:0016301">
    <property type="term" value="F:kinase activity"/>
    <property type="evidence" value="ECO:0007669"/>
    <property type="project" value="UniProtKB-KW"/>
</dbReference>
<dbReference type="Gene3D" id="2.70.70.10">
    <property type="entry name" value="Glucose Permease (Domain IIA)"/>
    <property type="match status" value="1"/>
</dbReference>
<organism evidence="8 9">
    <name type="scientific">Bacillus yapensis</name>
    <dbReference type="NCBI Taxonomy" id="2492960"/>
    <lineage>
        <taxon>Bacteria</taxon>
        <taxon>Bacillati</taxon>
        <taxon>Bacillota</taxon>
        <taxon>Bacilli</taxon>
        <taxon>Bacillales</taxon>
        <taxon>Bacillaceae</taxon>
        <taxon>Bacillus</taxon>
    </lineage>
</organism>
<dbReference type="Pfam" id="PF00358">
    <property type="entry name" value="PTS_EIIA_1"/>
    <property type="match status" value="1"/>
</dbReference>
<accession>A0A3S0LE11</accession>
<evidence type="ECO:0000256" key="5">
    <source>
        <dbReference type="ARBA" id="ARBA00022683"/>
    </source>
</evidence>
<dbReference type="PANTHER" id="PTHR45008">
    <property type="entry name" value="PTS SYSTEM GLUCOSE-SPECIFIC EIIA COMPONENT"/>
    <property type="match status" value="1"/>
</dbReference>
<name>A0A3S0LE11_9BACI</name>
<dbReference type="NCBIfam" id="TIGR00830">
    <property type="entry name" value="PTBA"/>
    <property type="match status" value="1"/>
</dbReference>
<dbReference type="EMBL" id="RXNT01000005">
    <property type="protein sequence ID" value="RTR33163.1"/>
    <property type="molecule type" value="Genomic_DNA"/>
</dbReference>
<dbReference type="SUPFAM" id="SSF51261">
    <property type="entry name" value="Duplicated hybrid motif"/>
    <property type="match status" value="1"/>
</dbReference>
<dbReference type="FunFam" id="2.70.70.10:FF:000001">
    <property type="entry name" value="PTS system glucose-specific IIA component"/>
    <property type="match status" value="1"/>
</dbReference>
<evidence type="ECO:0000256" key="1">
    <source>
        <dbReference type="ARBA" id="ARBA00004496"/>
    </source>
</evidence>
<proteinExistence type="predicted"/>
<reference evidence="8 9" key="1">
    <citation type="submission" date="2018-12" db="EMBL/GenBank/DDBJ databases">
        <title>Bacillus yapensis draft genome sequence.</title>
        <authorList>
            <person name="Yu L."/>
            <person name="Xu X."/>
            <person name="Tang X."/>
        </authorList>
    </citation>
    <scope>NUCLEOTIDE SEQUENCE [LARGE SCALE GENOMIC DNA]</scope>
    <source>
        <strain evidence="8 9">XXST-01</strain>
    </source>
</reference>